<accession>A0A433WKW7</accession>
<evidence type="ECO:0000313" key="3">
    <source>
        <dbReference type="EMBL" id="NSL85949.1"/>
    </source>
</evidence>
<dbReference type="RefSeq" id="WP_127036926.1">
    <property type="nucleotide sequence ID" value="NZ_JAABOK010000008.1"/>
</dbReference>
<dbReference type="OrthoDB" id="2364866at2"/>
<evidence type="ECO:0000259" key="2">
    <source>
        <dbReference type="Pfam" id="PF08327"/>
    </source>
</evidence>
<feature type="domain" description="Activator of Hsp90 ATPase homologue 1/2-like C-terminal" evidence="2">
    <location>
        <begin position="18"/>
        <end position="138"/>
    </location>
</feature>
<gene>
    <name evidence="3" type="ORF">ECE50_003840</name>
</gene>
<protein>
    <submittedName>
        <fullName evidence="3">Polyketide cyclase</fullName>
    </submittedName>
</protein>
<comment type="similarity">
    <text evidence="1">Belongs to the AHA1 family.</text>
</comment>
<dbReference type="Gene3D" id="3.30.530.20">
    <property type="match status" value="1"/>
</dbReference>
<proteinExistence type="inferred from homology"/>
<name>A0A433WKW7_9BACT</name>
<dbReference type="InterPro" id="IPR023393">
    <property type="entry name" value="START-like_dom_sf"/>
</dbReference>
<evidence type="ECO:0000256" key="1">
    <source>
        <dbReference type="ARBA" id="ARBA00006817"/>
    </source>
</evidence>
<dbReference type="CDD" id="cd08901">
    <property type="entry name" value="SRPBCC_CalC_Aha1-like_8"/>
    <property type="match status" value="1"/>
</dbReference>
<keyword evidence="4" id="KW-1185">Reference proteome</keyword>
<sequence length="153" mass="17482">MISKENQITETAMLIRKPVAQVYEAFIDPAVTTKFWFTKSTGRLDEHQEVEWTWEMYNVSSPAKVISLTPNEKIIIEWGKGDDATTVEWTFKPLGPGQTFVEILQYGFKGDTNAIVRQIRDTTGGFCWVLAGLKAYLEYNIQLNLVGDRFPKI</sequence>
<dbReference type="Proteomes" id="UP000281028">
    <property type="component" value="Unassembled WGS sequence"/>
</dbReference>
<reference evidence="3" key="1">
    <citation type="submission" date="2020-05" db="EMBL/GenBank/DDBJ databases">
        <title>Chitinophaga laudate sp. nov., isolated from a tropical peat swamp.</title>
        <authorList>
            <person name="Goh C.B.S."/>
            <person name="Lee M.S."/>
            <person name="Parimannan S."/>
            <person name="Pasbakhsh P."/>
            <person name="Yule C.M."/>
            <person name="Rajandas H."/>
            <person name="Loke S."/>
            <person name="Croft L."/>
            <person name="Tan J.B.L."/>
        </authorList>
    </citation>
    <scope>NUCLEOTIDE SEQUENCE</scope>
    <source>
        <strain evidence="3">Mgbs1</strain>
    </source>
</reference>
<dbReference type="SUPFAM" id="SSF55961">
    <property type="entry name" value="Bet v1-like"/>
    <property type="match status" value="1"/>
</dbReference>
<dbReference type="Pfam" id="PF08327">
    <property type="entry name" value="AHSA1"/>
    <property type="match status" value="1"/>
</dbReference>
<organism evidence="3 4">
    <name type="scientific">Chitinophaga solisilvae</name>
    <dbReference type="NCBI Taxonomy" id="1233460"/>
    <lineage>
        <taxon>Bacteria</taxon>
        <taxon>Pseudomonadati</taxon>
        <taxon>Bacteroidota</taxon>
        <taxon>Chitinophagia</taxon>
        <taxon>Chitinophagales</taxon>
        <taxon>Chitinophagaceae</taxon>
        <taxon>Chitinophaga</taxon>
    </lineage>
</organism>
<dbReference type="EMBL" id="RIAR02000001">
    <property type="protein sequence ID" value="NSL85949.1"/>
    <property type="molecule type" value="Genomic_DNA"/>
</dbReference>
<comment type="caution">
    <text evidence="3">The sequence shown here is derived from an EMBL/GenBank/DDBJ whole genome shotgun (WGS) entry which is preliminary data.</text>
</comment>
<evidence type="ECO:0000313" key="4">
    <source>
        <dbReference type="Proteomes" id="UP000281028"/>
    </source>
</evidence>
<dbReference type="InterPro" id="IPR013538">
    <property type="entry name" value="ASHA1/2-like_C"/>
</dbReference>
<dbReference type="AlphaFoldDB" id="A0A433WKW7"/>